<comment type="caution">
    <text evidence="2">The sequence shown here is derived from an EMBL/GenBank/DDBJ whole genome shotgun (WGS) entry which is preliminary data.</text>
</comment>
<evidence type="ECO:0000259" key="1">
    <source>
        <dbReference type="Pfam" id="PF10551"/>
    </source>
</evidence>
<sequence length="170" mass="19696">MPNQSTDTYRRVLQAIKFSRPNITPVSVMADFELAETNAFKQEFPSIQIRGCFFHFMQAVFRHIKGNKDILALYEDSDNIENIICLRQLGALAFVPVNDVVDCFSKLLDSDFYRTNWTTLLPLIEYFEDNWIGITIGNGISRRNPRYAIEQWNCYESVLDDLPKTNNAVE</sequence>
<protein>
    <recommendedName>
        <fullName evidence="1">MULE transposase domain-containing protein</fullName>
    </recommendedName>
</protein>
<dbReference type="Pfam" id="PF10551">
    <property type="entry name" value="MULE"/>
    <property type="match status" value="1"/>
</dbReference>
<dbReference type="InterPro" id="IPR018289">
    <property type="entry name" value="MULE_transposase_dom"/>
</dbReference>
<feature type="domain" description="MULE transposase" evidence="1">
    <location>
        <begin position="1"/>
        <end position="58"/>
    </location>
</feature>
<proteinExistence type="predicted"/>
<accession>A0A443RST5</accession>
<organism evidence="2 3">
    <name type="scientific">Leptotrombidium deliense</name>
    <dbReference type="NCBI Taxonomy" id="299467"/>
    <lineage>
        <taxon>Eukaryota</taxon>
        <taxon>Metazoa</taxon>
        <taxon>Ecdysozoa</taxon>
        <taxon>Arthropoda</taxon>
        <taxon>Chelicerata</taxon>
        <taxon>Arachnida</taxon>
        <taxon>Acari</taxon>
        <taxon>Acariformes</taxon>
        <taxon>Trombidiformes</taxon>
        <taxon>Prostigmata</taxon>
        <taxon>Anystina</taxon>
        <taxon>Parasitengona</taxon>
        <taxon>Trombiculoidea</taxon>
        <taxon>Trombiculidae</taxon>
        <taxon>Leptotrombidium</taxon>
    </lineage>
</organism>
<gene>
    <name evidence="2" type="ORF">B4U80_06170</name>
</gene>
<feature type="non-terminal residue" evidence="2">
    <location>
        <position position="170"/>
    </location>
</feature>
<name>A0A443RST5_9ACAR</name>
<evidence type="ECO:0000313" key="3">
    <source>
        <dbReference type="Proteomes" id="UP000288716"/>
    </source>
</evidence>
<dbReference type="EMBL" id="NCKV01041469">
    <property type="protein sequence ID" value="RWS18325.1"/>
    <property type="molecule type" value="Genomic_DNA"/>
</dbReference>
<keyword evidence="3" id="KW-1185">Reference proteome</keyword>
<dbReference type="VEuPathDB" id="VectorBase:LDEU013715"/>
<dbReference type="Proteomes" id="UP000288716">
    <property type="component" value="Unassembled WGS sequence"/>
</dbReference>
<dbReference type="AlphaFoldDB" id="A0A443RST5"/>
<reference evidence="2 3" key="1">
    <citation type="journal article" date="2018" name="Gigascience">
        <title>Genomes of trombidid mites reveal novel predicted allergens and laterally-transferred genes associated with secondary metabolism.</title>
        <authorList>
            <person name="Dong X."/>
            <person name="Chaisiri K."/>
            <person name="Xia D."/>
            <person name="Armstrong S.D."/>
            <person name="Fang Y."/>
            <person name="Donnelly M.J."/>
            <person name="Kadowaki T."/>
            <person name="McGarry J.W."/>
            <person name="Darby A.C."/>
            <person name="Makepeace B.L."/>
        </authorList>
    </citation>
    <scope>NUCLEOTIDE SEQUENCE [LARGE SCALE GENOMIC DNA]</scope>
    <source>
        <strain evidence="2">UoL-UT</strain>
    </source>
</reference>
<evidence type="ECO:0000313" key="2">
    <source>
        <dbReference type="EMBL" id="RWS18325.1"/>
    </source>
</evidence>
<dbReference type="STRING" id="299467.A0A443RST5"/>
<dbReference type="OrthoDB" id="6500349at2759"/>